<proteinExistence type="predicted"/>
<sequence>MISLGFLDSLFKKKVEGKTAEEWYALAVRETDPEKKIEYFDKVLKLKPDFAGVWNLRGLEFVVLKRYEEAIASFEKALEIRPSYPEAKYNKEDAETELRKMKAAEAKAREKEAKEEEKEETTVERTEV</sequence>
<dbReference type="PROSITE" id="PS50005">
    <property type="entry name" value="TPR"/>
    <property type="match status" value="1"/>
</dbReference>
<name>A0A1I6YHL7_METTE</name>
<dbReference type="AlphaFoldDB" id="A0A1I6YHL7"/>
<dbReference type="InterPro" id="IPR011990">
    <property type="entry name" value="TPR-like_helical_dom_sf"/>
</dbReference>
<evidence type="ECO:0000313" key="3">
    <source>
        <dbReference type="EMBL" id="SFT50003.1"/>
    </source>
</evidence>
<keyword evidence="4" id="KW-1185">Reference proteome</keyword>
<dbReference type="SUPFAM" id="SSF48452">
    <property type="entry name" value="TPR-like"/>
    <property type="match status" value="1"/>
</dbReference>
<keyword evidence="1" id="KW-0802">TPR repeat</keyword>
<feature type="repeat" description="TPR" evidence="1">
    <location>
        <begin position="51"/>
        <end position="84"/>
    </location>
</feature>
<evidence type="ECO:0000256" key="1">
    <source>
        <dbReference type="PROSITE-ProRule" id="PRU00339"/>
    </source>
</evidence>
<dbReference type="Pfam" id="PF00515">
    <property type="entry name" value="TPR_1"/>
    <property type="match status" value="1"/>
</dbReference>
<evidence type="ECO:0000256" key="2">
    <source>
        <dbReference type="SAM" id="MobiDB-lite"/>
    </source>
</evidence>
<protein>
    <submittedName>
        <fullName evidence="3">TPR repeat-containing protein</fullName>
    </submittedName>
</protein>
<dbReference type="Gene3D" id="1.25.40.10">
    <property type="entry name" value="Tetratricopeptide repeat domain"/>
    <property type="match status" value="1"/>
</dbReference>
<feature type="region of interest" description="Disordered" evidence="2">
    <location>
        <begin position="100"/>
        <end position="128"/>
    </location>
</feature>
<dbReference type="PANTHER" id="PTHR12558:SF13">
    <property type="entry name" value="CELL DIVISION CYCLE PROTEIN 27 HOMOLOG"/>
    <property type="match status" value="1"/>
</dbReference>
<dbReference type="Proteomes" id="UP000323733">
    <property type="component" value="Unassembled WGS sequence"/>
</dbReference>
<accession>A0A1I6YHL7</accession>
<evidence type="ECO:0000313" key="4">
    <source>
        <dbReference type="Proteomes" id="UP000323733"/>
    </source>
</evidence>
<organism evidence="3 4">
    <name type="scientific">Methanosarcina thermophila</name>
    <dbReference type="NCBI Taxonomy" id="2210"/>
    <lineage>
        <taxon>Archaea</taxon>
        <taxon>Methanobacteriati</taxon>
        <taxon>Methanobacteriota</taxon>
        <taxon>Stenosarchaea group</taxon>
        <taxon>Methanomicrobia</taxon>
        <taxon>Methanosarcinales</taxon>
        <taxon>Methanosarcinaceae</taxon>
        <taxon>Methanosarcina</taxon>
    </lineage>
</organism>
<dbReference type="InterPro" id="IPR019734">
    <property type="entry name" value="TPR_rpt"/>
</dbReference>
<dbReference type="EMBL" id="FPAO01000003">
    <property type="protein sequence ID" value="SFT50003.1"/>
    <property type="molecule type" value="Genomic_DNA"/>
</dbReference>
<dbReference type="PANTHER" id="PTHR12558">
    <property type="entry name" value="CELL DIVISION CYCLE 16,23,27"/>
    <property type="match status" value="1"/>
</dbReference>
<reference evidence="3 4" key="1">
    <citation type="submission" date="2016-10" db="EMBL/GenBank/DDBJ databases">
        <authorList>
            <person name="Varghese N."/>
            <person name="Submissions S."/>
        </authorList>
    </citation>
    <scope>NUCLEOTIDE SEQUENCE [LARGE SCALE GENOMIC DNA]</scope>
    <source>
        <strain evidence="3 4">DSM 11855</strain>
    </source>
</reference>
<gene>
    <name evidence="3" type="ORF">SAMN02910340_00882</name>
</gene>
<dbReference type="SMART" id="SM00028">
    <property type="entry name" value="TPR"/>
    <property type="match status" value="1"/>
</dbReference>